<keyword evidence="2" id="KW-1185">Reference proteome</keyword>
<reference evidence="1" key="1">
    <citation type="journal article" date="2023" name="bioRxiv">
        <title>Improved chromosome-level genome assembly for marigold (Tagetes erecta).</title>
        <authorList>
            <person name="Jiang F."/>
            <person name="Yuan L."/>
            <person name="Wang S."/>
            <person name="Wang H."/>
            <person name="Xu D."/>
            <person name="Wang A."/>
            <person name="Fan W."/>
        </authorList>
    </citation>
    <scope>NUCLEOTIDE SEQUENCE</scope>
    <source>
        <strain evidence="1">WSJ</strain>
        <tissue evidence="1">Leaf</tissue>
    </source>
</reference>
<evidence type="ECO:0000313" key="2">
    <source>
        <dbReference type="Proteomes" id="UP001229421"/>
    </source>
</evidence>
<accession>A0AAD8NWQ6</accession>
<dbReference type="Proteomes" id="UP001229421">
    <property type="component" value="Unassembled WGS sequence"/>
</dbReference>
<organism evidence="1 2">
    <name type="scientific">Tagetes erecta</name>
    <name type="common">African marigold</name>
    <dbReference type="NCBI Taxonomy" id="13708"/>
    <lineage>
        <taxon>Eukaryota</taxon>
        <taxon>Viridiplantae</taxon>
        <taxon>Streptophyta</taxon>
        <taxon>Embryophyta</taxon>
        <taxon>Tracheophyta</taxon>
        <taxon>Spermatophyta</taxon>
        <taxon>Magnoliopsida</taxon>
        <taxon>eudicotyledons</taxon>
        <taxon>Gunneridae</taxon>
        <taxon>Pentapetalae</taxon>
        <taxon>asterids</taxon>
        <taxon>campanulids</taxon>
        <taxon>Asterales</taxon>
        <taxon>Asteraceae</taxon>
        <taxon>Asteroideae</taxon>
        <taxon>Heliantheae alliance</taxon>
        <taxon>Tageteae</taxon>
        <taxon>Tagetes</taxon>
    </lineage>
</organism>
<dbReference type="AlphaFoldDB" id="A0AAD8NWQ6"/>
<protein>
    <submittedName>
        <fullName evidence="1">Uncharacterized protein</fullName>
    </submittedName>
</protein>
<comment type="caution">
    <text evidence="1">The sequence shown here is derived from an EMBL/GenBank/DDBJ whole genome shotgun (WGS) entry which is preliminary data.</text>
</comment>
<proteinExistence type="predicted"/>
<gene>
    <name evidence="1" type="ORF">QVD17_19727</name>
</gene>
<dbReference type="EMBL" id="JAUHHV010000005">
    <property type="protein sequence ID" value="KAK1424398.1"/>
    <property type="molecule type" value="Genomic_DNA"/>
</dbReference>
<evidence type="ECO:0000313" key="1">
    <source>
        <dbReference type="EMBL" id="KAK1424398.1"/>
    </source>
</evidence>
<name>A0AAD8NWQ6_TARER</name>
<sequence>MCQAYKVSALPWKVTLLFFLSRLMKSRIFVHFVHRSKLTDNAEIIAELEKKANNYEGLISETINNNESETPSQEIVRLQFQGDQSETVSRTSSSIATNDQAYLKATIQISDDLTPMALTKNAYEKREIVEEATFKRKSKNPEFKRKLVDEFDVPEVADMSTTKTVSSGKKALLIPKLEK</sequence>